<organism evidence="2 3">
    <name type="scientific">Sinanodonta woodiana</name>
    <name type="common">Chinese pond mussel</name>
    <name type="synonym">Anodonta woodiana</name>
    <dbReference type="NCBI Taxonomy" id="1069815"/>
    <lineage>
        <taxon>Eukaryota</taxon>
        <taxon>Metazoa</taxon>
        <taxon>Spiralia</taxon>
        <taxon>Lophotrochozoa</taxon>
        <taxon>Mollusca</taxon>
        <taxon>Bivalvia</taxon>
        <taxon>Autobranchia</taxon>
        <taxon>Heteroconchia</taxon>
        <taxon>Palaeoheterodonta</taxon>
        <taxon>Unionida</taxon>
        <taxon>Unionoidea</taxon>
        <taxon>Unionidae</taxon>
        <taxon>Unioninae</taxon>
        <taxon>Sinanodonta</taxon>
    </lineage>
</organism>
<dbReference type="AlphaFoldDB" id="A0ABD3UQG9"/>
<dbReference type="Proteomes" id="UP001634394">
    <property type="component" value="Unassembled WGS sequence"/>
</dbReference>
<protein>
    <submittedName>
        <fullName evidence="2">Uncharacterized protein</fullName>
    </submittedName>
</protein>
<evidence type="ECO:0000256" key="1">
    <source>
        <dbReference type="SAM" id="Phobius"/>
    </source>
</evidence>
<keyword evidence="1" id="KW-1133">Transmembrane helix</keyword>
<evidence type="ECO:0000313" key="2">
    <source>
        <dbReference type="EMBL" id="KAL3851764.1"/>
    </source>
</evidence>
<feature type="transmembrane region" description="Helical" evidence="1">
    <location>
        <begin position="46"/>
        <end position="70"/>
    </location>
</feature>
<reference evidence="2 3" key="1">
    <citation type="submission" date="2024-11" db="EMBL/GenBank/DDBJ databases">
        <title>Chromosome-level genome assembly of the freshwater bivalve Anodonta woodiana.</title>
        <authorList>
            <person name="Chen X."/>
        </authorList>
    </citation>
    <scope>NUCLEOTIDE SEQUENCE [LARGE SCALE GENOMIC DNA]</scope>
    <source>
        <strain evidence="2">MN2024</strain>
        <tissue evidence="2">Gills</tissue>
    </source>
</reference>
<name>A0ABD3UQG9_SINWO</name>
<comment type="caution">
    <text evidence="2">The sequence shown here is derived from an EMBL/GenBank/DDBJ whole genome shotgun (WGS) entry which is preliminary data.</text>
</comment>
<dbReference type="EMBL" id="JBJQND010000015">
    <property type="protein sequence ID" value="KAL3851764.1"/>
    <property type="molecule type" value="Genomic_DNA"/>
</dbReference>
<keyword evidence="3" id="KW-1185">Reference proteome</keyword>
<keyword evidence="1" id="KW-0472">Membrane</keyword>
<proteinExistence type="predicted"/>
<gene>
    <name evidence="2" type="ORF">ACJMK2_015474</name>
</gene>
<keyword evidence="1" id="KW-0812">Transmembrane</keyword>
<dbReference type="SUPFAM" id="SSF81321">
    <property type="entry name" value="Family A G protein-coupled receptor-like"/>
    <property type="match status" value="1"/>
</dbReference>
<evidence type="ECO:0000313" key="3">
    <source>
        <dbReference type="Proteomes" id="UP001634394"/>
    </source>
</evidence>
<feature type="non-terminal residue" evidence="2">
    <location>
        <position position="78"/>
    </location>
</feature>
<sequence>MHSTAPPNIFMNYTLDYFEISFEFLYNTTNVTDTSKFNPDDMRQGIPLGIVLTSLCLLTFVGNAMVLYAVKTERRLQS</sequence>
<accession>A0ABD3UQG9</accession>